<comment type="caution">
    <text evidence="1">The sequence shown here is derived from an EMBL/GenBank/DDBJ whole genome shotgun (WGS) entry which is preliminary data.</text>
</comment>
<protein>
    <submittedName>
        <fullName evidence="1">Uncharacterized protein</fullName>
    </submittedName>
</protein>
<name>A0AA37K8J6_9BACT</name>
<organism evidence="1 2">
    <name type="scientific">Parabacteroides merdae</name>
    <dbReference type="NCBI Taxonomy" id="46503"/>
    <lineage>
        <taxon>Bacteria</taxon>
        <taxon>Pseudomonadati</taxon>
        <taxon>Bacteroidota</taxon>
        <taxon>Bacteroidia</taxon>
        <taxon>Bacteroidales</taxon>
        <taxon>Tannerellaceae</taxon>
        <taxon>Parabacteroides</taxon>
    </lineage>
</organism>
<dbReference type="Proteomes" id="UP001055114">
    <property type="component" value="Unassembled WGS sequence"/>
</dbReference>
<dbReference type="EMBL" id="BQNZ01000003">
    <property type="protein sequence ID" value="GKH73217.1"/>
    <property type="molecule type" value="Genomic_DNA"/>
</dbReference>
<sequence length="135" mass="15929">MCQAYFRQHREDFRQNGNMDRHLMSRATSFQLFNIGQIDDIKYQKREHSSHWKKKYDPVTGKIVFKKKVGYDSYNEAVMAVKKVKKDQPWDKVNWGIYVCPKCGKYHIGHQHLGNNPKPIVEADIKPEELLLHVG</sequence>
<accession>A0AA37K8J6</accession>
<gene>
    <name evidence="1" type="ORF">CE91St3_30800</name>
</gene>
<evidence type="ECO:0000313" key="1">
    <source>
        <dbReference type="EMBL" id="GKH73217.1"/>
    </source>
</evidence>
<proteinExistence type="predicted"/>
<dbReference type="RefSeq" id="WP_122339046.1">
    <property type="nucleotide sequence ID" value="NZ_BQNZ01000003.1"/>
</dbReference>
<evidence type="ECO:0000313" key="2">
    <source>
        <dbReference type="Proteomes" id="UP001055114"/>
    </source>
</evidence>
<reference evidence="1" key="1">
    <citation type="submission" date="2022-01" db="EMBL/GenBank/DDBJ databases">
        <title>Novel bile acid biosynthetic pathways are enriched in the microbiome of centenarians.</title>
        <authorList>
            <person name="Sato Y."/>
            <person name="Atarashi K."/>
            <person name="Plichta R.D."/>
            <person name="Arai Y."/>
            <person name="Sasajima S."/>
            <person name="Kearney M.S."/>
            <person name="Suda W."/>
            <person name="Takeshita K."/>
            <person name="Sasaki T."/>
            <person name="Okamoto S."/>
            <person name="Skelly N.A."/>
            <person name="Okamura Y."/>
            <person name="Vlamakis H."/>
            <person name="Li Y."/>
            <person name="Tanoue T."/>
            <person name="Takei H."/>
            <person name="Nittono H."/>
            <person name="Narushima S."/>
            <person name="Irie J."/>
            <person name="Itoh H."/>
            <person name="Moriya K."/>
            <person name="Sugiura Y."/>
            <person name="Suematsu M."/>
            <person name="Moritoki N."/>
            <person name="Shibata S."/>
            <person name="Littman R.D."/>
            <person name="Fischbach A.M."/>
            <person name="Uwamino Y."/>
            <person name="Inoue T."/>
            <person name="Honda A."/>
            <person name="Hattori M."/>
            <person name="Murai T."/>
            <person name="Xavier J.R."/>
            <person name="Hirose N."/>
            <person name="Honda K."/>
        </authorList>
    </citation>
    <scope>NUCLEOTIDE SEQUENCE</scope>
    <source>
        <strain evidence="1">CE91-St3</strain>
    </source>
</reference>
<dbReference type="AlphaFoldDB" id="A0AA37K8J6"/>